<dbReference type="GO" id="GO:0005524">
    <property type="term" value="F:ATP binding"/>
    <property type="evidence" value="ECO:0007669"/>
    <property type="project" value="UniProtKB-KW"/>
</dbReference>
<dbReference type="SMART" id="SM00220">
    <property type="entry name" value="S_TKc"/>
    <property type="match status" value="1"/>
</dbReference>
<feature type="domain" description="Protein kinase" evidence="6">
    <location>
        <begin position="1"/>
        <end position="231"/>
    </location>
</feature>
<protein>
    <submittedName>
        <fullName evidence="7">Kinase-like protein</fullName>
    </submittedName>
</protein>
<evidence type="ECO:0000256" key="2">
    <source>
        <dbReference type="ARBA" id="ARBA00022741"/>
    </source>
</evidence>
<dbReference type="PANTHER" id="PTHR11042">
    <property type="entry name" value="EUKARYOTIC TRANSLATION INITIATION FACTOR 2-ALPHA KINASE EIF2-ALPHA KINASE -RELATED"/>
    <property type="match status" value="1"/>
</dbReference>
<dbReference type="Pfam" id="PF00069">
    <property type="entry name" value="Pkinase"/>
    <property type="match status" value="1"/>
</dbReference>
<dbReference type="OrthoDB" id="4062651at2759"/>
<evidence type="ECO:0000313" key="8">
    <source>
        <dbReference type="Proteomes" id="UP000799424"/>
    </source>
</evidence>
<dbReference type="GO" id="GO:0005737">
    <property type="term" value="C:cytoplasm"/>
    <property type="evidence" value="ECO:0007669"/>
    <property type="project" value="TreeGrafter"/>
</dbReference>
<evidence type="ECO:0000256" key="1">
    <source>
        <dbReference type="ARBA" id="ARBA00022679"/>
    </source>
</evidence>
<organism evidence="7 8">
    <name type="scientific">Ophiobolus disseminans</name>
    <dbReference type="NCBI Taxonomy" id="1469910"/>
    <lineage>
        <taxon>Eukaryota</taxon>
        <taxon>Fungi</taxon>
        <taxon>Dikarya</taxon>
        <taxon>Ascomycota</taxon>
        <taxon>Pezizomycotina</taxon>
        <taxon>Dothideomycetes</taxon>
        <taxon>Pleosporomycetidae</taxon>
        <taxon>Pleosporales</taxon>
        <taxon>Pleosporineae</taxon>
        <taxon>Phaeosphaeriaceae</taxon>
        <taxon>Ophiobolus</taxon>
    </lineage>
</organism>
<dbReference type="GO" id="GO:0005634">
    <property type="term" value="C:nucleus"/>
    <property type="evidence" value="ECO:0007669"/>
    <property type="project" value="TreeGrafter"/>
</dbReference>
<keyword evidence="2" id="KW-0547">Nucleotide-binding</keyword>
<keyword evidence="3 7" id="KW-0418">Kinase</keyword>
<accession>A0A6A7A2S2</accession>
<dbReference type="CDD" id="cd00180">
    <property type="entry name" value="PKc"/>
    <property type="match status" value="1"/>
</dbReference>
<evidence type="ECO:0000256" key="4">
    <source>
        <dbReference type="ARBA" id="ARBA00022840"/>
    </source>
</evidence>
<keyword evidence="4" id="KW-0067">ATP-binding</keyword>
<sequence>MADWLASLGVGADFDGFNEDEESAFETLAGILDMDTAQPVAPISKWVVTDLVSKAKDRLMESFGCIAEAVNYLHSQNIRHKDLKPSQVLLSPKGLWLADFGWSNDMSDFSRSATSGRDRMTVKYQAPERAGGHPCGRAEDIFALGCIFLEMSVWAAEGSPPPSPISPWSEKGWSFQGHLNDIHRILDVRLRSSIQAHSCAFDRLLMQMLSMNPLDRPDIELVLSQLSNPPFRSPSEQTSLNRYFGPCCQRKTARSSLSQQLRIDQHHGHYMGFDTFGDTRRRAGLWDRSSTRISRTGWGCGFCYHFNADWNERFHHITRHFTEESKTVGDWNSSVVIYSLLQRPVILAAWTIILVSIPRKFIGFGWNQASMSAGEQKPYSRQRIVYRNPYDPMESSALISLQDLLERFTPDQDAAALAQLAFDQAVTKVARETDSGPPVPPKDFDINRRQSSQDIMKDTEDLSDLLTPS</sequence>
<dbReference type="AlphaFoldDB" id="A0A6A7A2S2"/>
<dbReference type="GO" id="GO:0004672">
    <property type="term" value="F:protein kinase activity"/>
    <property type="evidence" value="ECO:0007669"/>
    <property type="project" value="InterPro"/>
</dbReference>
<evidence type="ECO:0000259" key="6">
    <source>
        <dbReference type="PROSITE" id="PS50011"/>
    </source>
</evidence>
<evidence type="ECO:0000313" key="7">
    <source>
        <dbReference type="EMBL" id="KAF2827007.1"/>
    </source>
</evidence>
<dbReference type="Proteomes" id="UP000799424">
    <property type="component" value="Unassembled WGS sequence"/>
</dbReference>
<gene>
    <name evidence="7" type="ORF">CC86DRAFT_382047</name>
</gene>
<name>A0A6A7A2S2_9PLEO</name>
<feature type="region of interest" description="Disordered" evidence="5">
    <location>
        <begin position="431"/>
        <end position="469"/>
    </location>
</feature>
<keyword evidence="1" id="KW-0808">Transferase</keyword>
<dbReference type="EMBL" id="MU006225">
    <property type="protein sequence ID" value="KAF2827007.1"/>
    <property type="molecule type" value="Genomic_DNA"/>
</dbReference>
<dbReference type="InterPro" id="IPR000719">
    <property type="entry name" value="Prot_kinase_dom"/>
</dbReference>
<dbReference type="SUPFAM" id="SSF56112">
    <property type="entry name" value="Protein kinase-like (PK-like)"/>
    <property type="match status" value="1"/>
</dbReference>
<dbReference type="Gene3D" id="1.10.510.10">
    <property type="entry name" value="Transferase(Phosphotransferase) domain 1"/>
    <property type="match status" value="1"/>
</dbReference>
<evidence type="ECO:0000256" key="5">
    <source>
        <dbReference type="SAM" id="MobiDB-lite"/>
    </source>
</evidence>
<reference evidence="7" key="1">
    <citation type="journal article" date="2020" name="Stud. Mycol.">
        <title>101 Dothideomycetes genomes: a test case for predicting lifestyles and emergence of pathogens.</title>
        <authorList>
            <person name="Haridas S."/>
            <person name="Albert R."/>
            <person name="Binder M."/>
            <person name="Bloem J."/>
            <person name="Labutti K."/>
            <person name="Salamov A."/>
            <person name="Andreopoulos B."/>
            <person name="Baker S."/>
            <person name="Barry K."/>
            <person name="Bills G."/>
            <person name="Bluhm B."/>
            <person name="Cannon C."/>
            <person name="Castanera R."/>
            <person name="Culley D."/>
            <person name="Daum C."/>
            <person name="Ezra D."/>
            <person name="Gonzalez J."/>
            <person name="Henrissat B."/>
            <person name="Kuo A."/>
            <person name="Liang C."/>
            <person name="Lipzen A."/>
            <person name="Lutzoni F."/>
            <person name="Magnuson J."/>
            <person name="Mondo S."/>
            <person name="Nolan M."/>
            <person name="Ohm R."/>
            <person name="Pangilinan J."/>
            <person name="Park H.-J."/>
            <person name="Ramirez L."/>
            <person name="Alfaro M."/>
            <person name="Sun H."/>
            <person name="Tritt A."/>
            <person name="Yoshinaga Y."/>
            <person name="Zwiers L.-H."/>
            <person name="Turgeon B."/>
            <person name="Goodwin S."/>
            <person name="Spatafora J."/>
            <person name="Crous P."/>
            <person name="Grigoriev I."/>
        </authorList>
    </citation>
    <scope>NUCLEOTIDE SEQUENCE</scope>
    <source>
        <strain evidence="7">CBS 113818</strain>
    </source>
</reference>
<dbReference type="InterPro" id="IPR050339">
    <property type="entry name" value="CC_SR_Kinase"/>
</dbReference>
<keyword evidence="8" id="KW-1185">Reference proteome</keyword>
<evidence type="ECO:0000256" key="3">
    <source>
        <dbReference type="ARBA" id="ARBA00022777"/>
    </source>
</evidence>
<dbReference type="PROSITE" id="PS50011">
    <property type="entry name" value="PROTEIN_KINASE_DOM"/>
    <property type="match status" value="1"/>
</dbReference>
<dbReference type="InterPro" id="IPR011009">
    <property type="entry name" value="Kinase-like_dom_sf"/>
</dbReference>
<proteinExistence type="predicted"/>